<dbReference type="STRING" id="1697053.AKN87_02755"/>
<dbReference type="InterPro" id="IPR014880">
    <property type="entry name" value="SoxZ_dom"/>
</dbReference>
<name>A0A0K1XBE7_9GAMM</name>
<dbReference type="InterPro" id="IPR038162">
    <property type="entry name" value="SoxY_sf"/>
</dbReference>
<dbReference type="PATRIC" id="fig|1698449.3.peg.173"/>
<dbReference type="SUPFAM" id="SSF81296">
    <property type="entry name" value="E set domains"/>
    <property type="match status" value="1"/>
</dbReference>
<proteinExistence type="predicted"/>
<feature type="domain" description="Ig-like SoxY" evidence="3">
    <location>
        <begin position="43"/>
        <end position="146"/>
    </location>
</feature>
<dbReference type="Proteomes" id="UP000063953">
    <property type="component" value="Chromosome"/>
</dbReference>
<dbReference type="EMBL" id="CP012365">
    <property type="protein sequence ID" value="AKX58651.1"/>
    <property type="molecule type" value="Genomic_DNA"/>
</dbReference>
<dbReference type="Gene3D" id="2.60.40.10">
    <property type="entry name" value="Immunoglobulins"/>
    <property type="match status" value="1"/>
</dbReference>
<evidence type="ECO:0000259" key="2">
    <source>
        <dbReference type="Pfam" id="PF08770"/>
    </source>
</evidence>
<dbReference type="Pfam" id="PF08770">
    <property type="entry name" value="SoxZ"/>
    <property type="match status" value="1"/>
</dbReference>
<evidence type="ECO:0000313" key="4">
    <source>
        <dbReference type="EMBL" id="AKX58651.1"/>
    </source>
</evidence>
<dbReference type="RefSeq" id="WP_053099554.1">
    <property type="nucleotide sequence ID" value="NZ_CP012365.1"/>
</dbReference>
<reference evidence="4 5" key="1">
    <citation type="journal article" date="2015" name="Genome Announc.">
        <title>Genome Sequences of Oblitimonas alkaliphila gen. nov. sp. nov. (Proposed), a Novel Bacterium of the Pseudomonadaceae Family.</title>
        <authorList>
            <person name="Lauer A.C."/>
            <person name="Nicholson A.C."/>
            <person name="Humrighouse B.W."/>
            <person name="Emery B."/>
            <person name="Drobish A."/>
            <person name="Juieng P."/>
            <person name="Loparev V."/>
            <person name="McQuiston J.R."/>
        </authorList>
    </citation>
    <scope>NUCLEOTIDE SEQUENCE [LARGE SCALE GENOMIC DNA]</scope>
    <source>
        <strain evidence="4 5">E5571</strain>
    </source>
</reference>
<protein>
    <submittedName>
        <fullName evidence="4">Sulfur oxidation protein SoxZ</fullName>
    </submittedName>
</protein>
<keyword evidence="1" id="KW-0732">Signal</keyword>
<evidence type="ECO:0000259" key="3">
    <source>
        <dbReference type="Pfam" id="PF13501"/>
    </source>
</evidence>
<feature type="signal peptide" evidence="1">
    <location>
        <begin position="1"/>
        <end position="20"/>
    </location>
</feature>
<dbReference type="Gene3D" id="2.60.40.2470">
    <property type="entry name" value="SoxY domain"/>
    <property type="match status" value="1"/>
</dbReference>
<feature type="domain" description="Sulphur oxidation protein SoxZ" evidence="2">
    <location>
        <begin position="172"/>
        <end position="249"/>
    </location>
</feature>
<dbReference type="NCBIfam" id="TIGR04557">
    <property type="entry name" value="fuse_rel_SoxYZ"/>
    <property type="match status" value="1"/>
</dbReference>
<dbReference type="InterPro" id="IPR014756">
    <property type="entry name" value="Ig_E-set"/>
</dbReference>
<evidence type="ECO:0000313" key="5">
    <source>
        <dbReference type="Proteomes" id="UP000063953"/>
    </source>
</evidence>
<accession>A0A0K1XBE7</accession>
<dbReference type="AlphaFoldDB" id="A0A0K1XBE7"/>
<evidence type="ECO:0000256" key="1">
    <source>
        <dbReference type="SAM" id="SignalP"/>
    </source>
</evidence>
<organism evidence="4 5">
    <name type="scientific">Thiopseudomonas alkaliphila</name>
    <dbReference type="NCBI Taxonomy" id="1697053"/>
    <lineage>
        <taxon>Bacteria</taxon>
        <taxon>Pseudomonadati</taxon>
        <taxon>Pseudomonadota</taxon>
        <taxon>Gammaproteobacteria</taxon>
        <taxon>Pseudomonadales</taxon>
        <taxon>Pseudomonadaceae</taxon>
        <taxon>Thiopseudomonas</taxon>
    </lineage>
</organism>
<dbReference type="InterPro" id="IPR032711">
    <property type="entry name" value="SoxY"/>
</dbReference>
<feature type="chain" id="PRO_5005472092" evidence="1">
    <location>
        <begin position="21"/>
        <end position="254"/>
    </location>
</feature>
<keyword evidence="5" id="KW-1185">Reference proteome</keyword>
<gene>
    <name evidence="4" type="ORF">AKN88_00860</name>
</gene>
<sequence>MKLARSLLIVGLLAAPAWGAAEVTADPLQSSMWDYFHLRMLEQKPYVFDAQVQVSVPAFAEDSAQVPIEVDARALTGKVQKMLIWAELNPIPKVLSLNVVQPDQVESFLAVRIRVEQATPIRAALLMDDGLWHVGSAWIDAAGGGCTMPSTLQAKAGWEKNLGQVLGARFEVGSHSRLRLTIAHPMDNGLNSAIPEFYLNQAELRTASGEVLADLELFAALSENPTLTMGLTQHQATELWLSDNNGNQFLAHLP</sequence>
<dbReference type="InterPro" id="IPR013783">
    <property type="entry name" value="Ig-like_fold"/>
</dbReference>
<dbReference type="Pfam" id="PF13501">
    <property type="entry name" value="SoxY"/>
    <property type="match status" value="1"/>
</dbReference>
<dbReference type="InterPro" id="IPR030831">
    <property type="entry name" value="Fuse-rel_SoxYZ"/>
</dbReference>